<organism evidence="2 3">
    <name type="scientific">Cricetulus griseus</name>
    <name type="common">Chinese hamster</name>
    <name type="synonym">Cricetulus barabensis griseus</name>
    <dbReference type="NCBI Taxonomy" id="10029"/>
    <lineage>
        <taxon>Eukaryota</taxon>
        <taxon>Metazoa</taxon>
        <taxon>Chordata</taxon>
        <taxon>Craniata</taxon>
        <taxon>Vertebrata</taxon>
        <taxon>Euteleostomi</taxon>
        <taxon>Mammalia</taxon>
        <taxon>Eutheria</taxon>
        <taxon>Euarchontoglires</taxon>
        <taxon>Glires</taxon>
        <taxon>Rodentia</taxon>
        <taxon>Myomorpha</taxon>
        <taxon>Muroidea</taxon>
        <taxon>Cricetidae</taxon>
        <taxon>Cricetinae</taxon>
        <taxon>Cricetulus</taxon>
    </lineage>
</organism>
<reference evidence="3" key="1">
    <citation type="journal article" date="2011" name="Nat. Biotechnol.">
        <title>The genomic sequence of the Chinese hamster ovary (CHO)-K1 cell line.</title>
        <authorList>
            <person name="Xu X."/>
            <person name="Nagarajan H."/>
            <person name="Lewis N.E."/>
            <person name="Pan S."/>
            <person name="Cai Z."/>
            <person name="Liu X."/>
            <person name="Chen W."/>
            <person name="Xie M."/>
            <person name="Wang W."/>
            <person name="Hammond S."/>
            <person name="Andersen M.R."/>
            <person name="Neff N."/>
            <person name="Passarelli B."/>
            <person name="Koh W."/>
            <person name="Fan H.C."/>
            <person name="Wang J."/>
            <person name="Gui Y."/>
            <person name="Lee K.H."/>
            <person name="Betenbaugh M.J."/>
            <person name="Quake S.R."/>
            <person name="Famili I."/>
            <person name="Palsson B.O."/>
            <person name="Wang J."/>
        </authorList>
    </citation>
    <scope>NUCLEOTIDE SEQUENCE [LARGE SCALE GENOMIC DNA]</scope>
    <source>
        <strain evidence="3">CHO K1 cell line</strain>
    </source>
</reference>
<keyword evidence="1" id="KW-0472">Membrane</keyword>
<protein>
    <submittedName>
        <fullName evidence="2">Uncharacterized protein</fullName>
    </submittedName>
</protein>
<evidence type="ECO:0000256" key="1">
    <source>
        <dbReference type="SAM" id="Phobius"/>
    </source>
</evidence>
<keyword evidence="1" id="KW-1133">Transmembrane helix</keyword>
<dbReference type="Proteomes" id="UP000001075">
    <property type="component" value="Unassembled WGS sequence"/>
</dbReference>
<evidence type="ECO:0000313" key="3">
    <source>
        <dbReference type="Proteomes" id="UP000001075"/>
    </source>
</evidence>
<name>G3GW08_CRIGR</name>
<sequence length="61" mass="7176">MLLPQPPWYLRIWVYIEFKTFLAQHLHVKVTAYATTLLGIFLLITGLSARLYCPKEPSFQH</sequence>
<proteinExistence type="predicted"/>
<gene>
    <name evidence="2" type="ORF">I79_001915</name>
</gene>
<keyword evidence="1" id="KW-0812">Transmembrane</keyword>
<dbReference type="InParanoid" id="G3GW08"/>
<feature type="transmembrane region" description="Helical" evidence="1">
    <location>
        <begin position="30"/>
        <end position="53"/>
    </location>
</feature>
<dbReference type="AlphaFoldDB" id="G3GW08"/>
<evidence type="ECO:0000313" key="2">
    <source>
        <dbReference type="EMBL" id="EGV97947.1"/>
    </source>
</evidence>
<accession>G3GW08</accession>
<dbReference type="EMBL" id="JH000045">
    <property type="protein sequence ID" value="EGV97947.1"/>
    <property type="molecule type" value="Genomic_DNA"/>
</dbReference>